<dbReference type="InterPro" id="IPR019260">
    <property type="entry name" value="DUF2262"/>
</dbReference>
<evidence type="ECO:0000259" key="2">
    <source>
        <dbReference type="Pfam" id="PF22886"/>
    </source>
</evidence>
<dbReference type="EMBL" id="CP097095">
    <property type="protein sequence ID" value="UQF78966.1"/>
    <property type="molecule type" value="Genomic_DNA"/>
</dbReference>
<accession>A0A9E7AE63</accession>
<reference evidence="3" key="1">
    <citation type="submission" date="2022-05" db="EMBL/GenBank/DDBJ databases">
        <title>Using nanopore sequencing to obtain complete genomes from saliva samples.</title>
        <authorList>
            <person name="Baker J.L."/>
        </authorList>
    </citation>
    <scope>NUCLEOTIDE SEQUENCE</scope>
    <source>
        <strain evidence="3">JCVI-JB-Ag32</strain>
    </source>
</reference>
<proteinExistence type="predicted"/>
<feature type="domain" description="DUF7021" evidence="2">
    <location>
        <begin position="14"/>
        <end position="139"/>
    </location>
</feature>
<feature type="domain" description="DUF2262" evidence="1">
    <location>
        <begin position="147"/>
        <end position="285"/>
    </location>
</feature>
<gene>
    <name evidence="3" type="ORF">M3I41_04940</name>
</gene>
<dbReference type="Pfam" id="PF10020">
    <property type="entry name" value="DUF2262"/>
    <property type="match status" value="1"/>
</dbReference>
<sequence length="287" mass="32534">MDLLEQVKPVASLTQQEWENLFEAQPREVLVLIAGGSSGAAKSNGFWENIVHFLAYVDCESGVLHNLPGRIVYPVADDEPDKISYLHLKPETIYRLKVRPRLPWQLEEFIPQLHNQLLFVETLDEQAPCPQLEEILAQYLQPVVLQDDVLGELDYIREFDFFEGSVDWLGEEIDICLEVEKGDADGIKLAREAMGTMVTNQDKWDAQLRSFAAKELTELARDWSETEEDAAKITEETFAKRIPMGSITMEPDGSFCVFFGDDDMFYGHCITAYGSLNKGLESAYIQG</sequence>
<dbReference type="AlphaFoldDB" id="A0A9E7AE63"/>
<dbReference type="Proteomes" id="UP000830236">
    <property type="component" value="Chromosome"/>
</dbReference>
<evidence type="ECO:0000313" key="4">
    <source>
        <dbReference type="Proteomes" id="UP000830236"/>
    </source>
</evidence>
<protein>
    <submittedName>
        <fullName evidence="3">DUF2262 domain-containing protein</fullName>
    </submittedName>
</protein>
<evidence type="ECO:0000313" key="3">
    <source>
        <dbReference type="EMBL" id="UQF78966.1"/>
    </source>
</evidence>
<dbReference type="InterPro" id="IPR054286">
    <property type="entry name" value="DUF7021"/>
</dbReference>
<organism evidence="3 4">
    <name type="scientific">Actinomyces graevenitzii</name>
    <dbReference type="NCBI Taxonomy" id="55565"/>
    <lineage>
        <taxon>Bacteria</taxon>
        <taxon>Bacillati</taxon>
        <taxon>Actinomycetota</taxon>
        <taxon>Actinomycetes</taxon>
        <taxon>Actinomycetales</taxon>
        <taxon>Actinomycetaceae</taxon>
        <taxon>Actinomyces</taxon>
    </lineage>
</organism>
<evidence type="ECO:0000259" key="1">
    <source>
        <dbReference type="Pfam" id="PF10020"/>
    </source>
</evidence>
<dbReference type="Pfam" id="PF22886">
    <property type="entry name" value="DUF7021"/>
    <property type="match status" value="1"/>
</dbReference>
<name>A0A9E7AE63_9ACTO</name>
<dbReference type="KEGG" id="agh:M3I41_04940"/>